<dbReference type="RefSeq" id="WP_337330736.1">
    <property type="nucleotide sequence ID" value="NZ_JBBDGM010000001.1"/>
</dbReference>
<keyword evidence="1" id="KW-0472">Membrane</keyword>
<keyword evidence="1" id="KW-0812">Transmembrane</keyword>
<comment type="caution">
    <text evidence="2">The sequence shown here is derived from an EMBL/GenBank/DDBJ whole genome shotgun (WGS) entry which is preliminary data.</text>
</comment>
<keyword evidence="1" id="KW-1133">Transmembrane helix</keyword>
<gene>
    <name evidence="2" type="ORF">WDU99_01885</name>
</gene>
<organism evidence="2 3">
    <name type="scientific">Microbacterium bandirmense</name>
    <dbReference type="NCBI Taxonomy" id="3122050"/>
    <lineage>
        <taxon>Bacteria</taxon>
        <taxon>Bacillati</taxon>
        <taxon>Actinomycetota</taxon>
        <taxon>Actinomycetes</taxon>
        <taxon>Micrococcales</taxon>
        <taxon>Microbacteriaceae</taxon>
        <taxon>Microbacterium</taxon>
    </lineage>
</organism>
<feature type="transmembrane region" description="Helical" evidence="1">
    <location>
        <begin position="20"/>
        <end position="44"/>
    </location>
</feature>
<dbReference type="Proteomes" id="UP001371224">
    <property type="component" value="Unassembled WGS sequence"/>
</dbReference>
<proteinExistence type="predicted"/>
<protein>
    <recommendedName>
        <fullName evidence="4">ABC transporter permease</fullName>
    </recommendedName>
</protein>
<keyword evidence="3" id="KW-1185">Reference proteome</keyword>
<name>A0ABU8L8L8_9MICO</name>
<dbReference type="EMBL" id="JBBDGM010000001">
    <property type="protein sequence ID" value="MEJ1087063.1"/>
    <property type="molecule type" value="Genomic_DNA"/>
</dbReference>
<evidence type="ECO:0000256" key="1">
    <source>
        <dbReference type="SAM" id="Phobius"/>
    </source>
</evidence>
<evidence type="ECO:0008006" key="4">
    <source>
        <dbReference type="Google" id="ProtNLM"/>
    </source>
</evidence>
<accession>A0ABU8L8L8</accession>
<sequence length="45" mass="5161">MTRRRNIQHGRARRLPHSVVWPVLVLVALIGALIWELTMLFGAVI</sequence>
<evidence type="ECO:0000313" key="2">
    <source>
        <dbReference type="EMBL" id="MEJ1087063.1"/>
    </source>
</evidence>
<reference evidence="2 3" key="1">
    <citation type="submission" date="2024-02" db="EMBL/GenBank/DDBJ databases">
        <authorList>
            <person name="Saticioglu I.B."/>
        </authorList>
    </citation>
    <scope>NUCLEOTIDE SEQUENCE [LARGE SCALE GENOMIC DNA]</scope>
    <source>
        <strain evidence="2 3">Mu-80</strain>
    </source>
</reference>
<evidence type="ECO:0000313" key="3">
    <source>
        <dbReference type="Proteomes" id="UP001371224"/>
    </source>
</evidence>